<organism evidence="1">
    <name type="scientific">viral metagenome</name>
    <dbReference type="NCBI Taxonomy" id="1070528"/>
    <lineage>
        <taxon>unclassified sequences</taxon>
        <taxon>metagenomes</taxon>
        <taxon>organismal metagenomes</taxon>
    </lineage>
</organism>
<dbReference type="AlphaFoldDB" id="A0A6C0ISZ5"/>
<protein>
    <recommendedName>
        <fullName evidence="2">Nucleotide-diphospho-sugar transferase domain-containing protein</fullName>
    </recommendedName>
</protein>
<evidence type="ECO:0008006" key="2">
    <source>
        <dbReference type="Google" id="ProtNLM"/>
    </source>
</evidence>
<dbReference type="InterPro" id="IPR029044">
    <property type="entry name" value="Nucleotide-diphossugar_trans"/>
</dbReference>
<accession>A0A6C0ISZ5</accession>
<proteinExistence type="predicted"/>
<reference evidence="1" key="1">
    <citation type="journal article" date="2020" name="Nature">
        <title>Giant virus diversity and host interactions through global metagenomics.</title>
        <authorList>
            <person name="Schulz F."/>
            <person name="Roux S."/>
            <person name="Paez-Espino D."/>
            <person name="Jungbluth S."/>
            <person name="Walsh D.A."/>
            <person name="Denef V.J."/>
            <person name="McMahon K.D."/>
            <person name="Konstantinidis K.T."/>
            <person name="Eloe-Fadrosh E.A."/>
            <person name="Kyrpides N.C."/>
            <person name="Woyke T."/>
        </authorList>
    </citation>
    <scope>NUCLEOTIDE SEQUENCE</scope>
    <source>
        <strain evidence="1">GVMAG-M-3300024261-8</strain>
    </source>
</reference>
<dbReference type="SUPFAM" id="SSF53448">
    <property type="entry name" value="Nucleotide-diphospho-sugar transferases"/>
    <property type="match status" value="1"/>
</dbReference>
<name>A0A6C0ISZ5_9ZZZZ</name>
<dbReference type="EMBL" id="MN740241">
    <property type="protein sequence ID" value="QHT95546.1"/>
    <property type="molecule type" value="Genomic_DNA"/>
</dbReference>
<dbReference type="Gene3D" id="3.90.550.10">
    <property type="entry name" value="Spore Coat Polysaccharide Biosynthesis Protein SpsA, Chain A"/>
    <property type="match status" value="1"/>
</dbReference>
<evidence type="ECO:0000313" key="1">
    <source>
        <dbReference type="EMBL" id="QHT95546.1"/>
    </source>
</evidence>
<sequence length="286" mass="33256">MTSTSEDSRETLDSYLQKNPRPCLYILTPCYGGMCYTSYTRSLMSTVETLKQRNIDVHVEFCNSDSLVSRARNNLIAKAMANPLTTHIIFIDADITWDVNDITKLIISDKDLCGGVYPLKKYHWDRLLKTRSGEPNQNILSNWVEKKDNSMFKDILSDEQLIQHKLLNYNLNYASNKIEIKNNMAEVRHVATGFMMMKRTTIEKMMDAFKYTKYTDDIGFLKGEENKYAYALFDCGVENDHYLSEDWMFCERWRKIDGTIHVDVTINLIHTGQEQFNGCYLSTIMT</sequence>